<accession>A0A8J4XWS7</accession>
<reference evidence="3" key="1">
    <citation type="submission" date="2020-07" db="EMBL/GenBank/DDBJ databases">
        <title>The High-quality genome of the commercially important snow crab, Chionoecetes opilio.</title>
        <authorList>
            <person name="Jeong J.-H."/>
            <person name="Ryu S."/>
        </authorList>
    </citation>
    <scope>NUCLEOTIDE SEQUENCE</scope>
    <source>
        <strain evidence="3">MADBK_172401_WGS</strain>
        <tissue evidence="3">Digestive gland</tissue>
    </source>
</reference>
<evidence type="ECO:0000256" key="1">
    <source>
        <dbReference type="SAM" id="MobiDB-lite"/>
    </source>
</evidence>
<feature type="region of interest" description="Disordered" evidence="1">
    <location>
        <begin position="117"/>
        <end position="138"/>
    </location>
</feature>
<organism evidence="3 4">
    <name type="scientific">Chionoecetes opilio</name>
    <name type="common">Atlantic snow crab</name>
    <name type="synonym">Cancer opilio</name>
    <dbReference type="NCBI Taxonomy" id="41210"/>
    <lineage>
        <taxon>Eukaryota</taxon>
        <taxon>Metazoa</taxon>
        <taxon>Ecdysozoa</taxon>
        <taxon>Arthropoda</taxon>
        <taxon>Crustacea</taxon>
        <taxon>Multicrustacea</taxon>
        <taxon>Malacostraca</taxon>
        <taxon>Eumalacostraca</taxon>
        <taxon>Eucarida</taxon>
        <taxon>Decapoda</taxon>
        <taxon>Pleocyemata</taxon>
        <taxon>Brachyura</taxon>
        <taxon>Eubrachyura</taxon>
        <taxon>Majoidea</taxon>
        <taxon>Majidae</taxon>
        <taxon>Chionoecetes</taxon>
    </lineage>
</organism>
<evidence type="ECO:0000313" key="3">
    <source>
        <dbReference type="EMBL" id="KAG0713504.1"/>
    </source>
</evidence>
<dbReference type="EMBL" id="JACEEZ010021419">
    <property type="protein sequence ID" value="KAG0713504.1"/>
    <property type="molecule type" value="Genomic_DNA"/>
</dbReference>
<dbReference type="OrthoDB" id="67700at2759"/>
<keyword evidence="4" id="KW-1185">Reference proteome</keyword>
<proteinExistence type="predicted"/>
<protein>
    <submittedName>
        <fullName evidence="3">Uncharacterized protein</fullName>
    </submittedName>
</protein>
<dbReference type="AlphaFoldDB" id="A0A8J4XWS7"/>
<evidence type="ECO:0000313" key="4">
    <source>
        <dbReference type="Proteomes" id="UP000770661"/>
    </source>
</evidence>
<dbReference type="Proteomes" id="UP000770661">
    <property type="component" value="Unassembled WGS sequence"/>
</dbReference>
<keyword evidence="2" id="KW-1133">Transmembrane helix</keyword>
<feature type="transmembrane region" description="Helical" evidence="2">
    <location>
        <begin position="12"/>
        <end position="42"/>
    </location>
</feature>
<sequence length="156" mass="17582">MHSLTEWERLLMVLMALAVVVMAGVVVTCVVRPGCWLNTLLLDEEERRRREKERMSLVMPSSAPTLRLPPVSQQTTPRHANLKELNLQTSHTPVQTKQSHISPQHSTQEAHTLLGSLQSKRDSTYSSMSEYSGRTSPTNSCRVRLFMLRGESAVTI</sequence>
<evidence type="ECO:0000256" key="2">
    <source>
        <dbReference type="SAM" id="Phobius"/>
    </source>
</evidence>
<name>A0A8J4XWS7_CHIOP</name>
<feature type="region of interest" description="Disordered" evidence="1">
    <location>
        <begin position="54"/>
        <end position="76"/>
    </location>
</feature>
<keyword evidence="2" id="KW-0812">Transmembrane</keyword>
<gene>
    <name evidence="3" type="ORF">GWK47_016095</name>
</gene>
<keyword evidence="2" id="KW-0472">Membrane</keyword>
<comment type="caution">
    <text evidence="3">The sequence shown here is derived from an EMBL/GenBank/DDBJ whole genome shotgun (WGS) entry which is preliminary data.</text>
</comment>